<keyword evidence="5" id="KW-0808">Transferase</keyword>
<dbReference type="NCBIfam" id="TIGR03570">
    <property type="entry name" value="NeuD_NnaD"/>
    <property type="match status" value="1"/>
</dbReference>
<feature type="binding site" evidence="3">
    <location>
        <position position="75"/>
    </location>
    <ligand>
        <name>substrate</name>
    </ligand>
</feature>
<dbReference type="Gene3D" id="3.40.50.20">
    <property type="match status" value="1"/>
</dbReference>
<comment type="caution">
    <text evidence="5">The sequence shown here is derived from an EMBL/GenBank/DDBJ whole genome shotgun (WGS) entry which is preliminary data.</text>
</comment>
<evidence type="ECO:0000313" key="5">
    <source>
        <dbReference type="EMBL" id="POZ84346.1"/>
    </source>
</evidence>
<dbReference type="AlphaFoldDB" id="A0A2S5DZ47"/>
<feature type="site" description="Increases basicity of active site His" evidence="2">
    <location>
        <position position="143"/>
    </location>
</feature>
<feature type="domain" description="PglD N-terminal" evidence="4">
    <location>
        <begin position="3"/>
        <end position="86"/>
    </location>
</feature>
<evidence type="ECO:0000313" key="6">
    <source>
        <dbReference type="Proteomes" id="UP000238655"/>
    </source>
</evidence>
<dbReference type="Proteomes" id="UP000238655">
    <property type="component" value="Chromosome 1"/>
</dbReference>
<dbReference type="Gene3D" id="2.160.10.10">
    <property type="entry name" value="Hexapeptide repeat proteins"/>
    <property type="match status" value="1"/>
</dbReference>
<sequence>MERIAIYGCGGFGREILPLARQHQARTGAGSASGIVFVSDTPSEIGTVQNGVEVISFDALITPAHRDRAVVVSLGSSAARRTLVQRCESEGLAFGSLTSGSHVSLDNVEIGEGAVFCDFSMCTSDIRIGRHFQCNIYSYVAHDCVIGDFVTFAPRVACNGRIVIEDDAYIGTGAVLKQGTPDKPLTIGKGAVIGMGAVVTKDVPPGVTVVGNPAAPMVKRPA</sequence>
<organism evidence="5 6">
    <name type="scientific">Burkholderia contaminans</name>
    <dbReference type="NCBI Taxonomy" id="488447"/>
    <lineage>
        <taxon>Bacteria</taxon>
        <taxon>Pseudomonadati</taxon>
        <taxon>Pseudomonadota</taxon>
        <taxon>Betaproteobacteria</taxon>
        <taxon>Burkholderiales</taxon>
        <taxon>Burkholderiaceae</taxon>
        <taxon>Burkholderia</taxon>
        <taxon>Burkholderia cepacia complex</taxon>
    </lineage>
</organism>
<dbReference type="CDD" id="cd03360">
    <property type="entry name" value="LbH_AT_putative"/>
    <property type="match status" value="1"/>
</dbReference>
<dbReference type="RefSeq" id="WP_089455716.1">
    <property type="nucleotide sequence ID" value="NZ_CM009575.1"/>
</dbReference>
<dbReference type="InterPro" id="IPR011004">
    <property type="entry name" value="Trimer_LpxA-like_sf"/>
</dbReference>
<dbReference type="PANTHER" id="PTHR43300:SF7">
    <property type="entry name" value="UDP-N-ACETYLBACILLOSAMINE N-ACETYLTRANSFERASE"/>
    <property type="match status" value="1"/>
</dbReference>
<dbReference type="InterPro" id="IPR041561">
    <property type="entry name" value="PglD_N"/>
</dbReference>
<accession>A0A2S5DZ47</accession>
<dbReference type="GO" id="GO:0016740">
    <property type="term" value="F:transferase activity"/>
    <property type="evidence" value="ECO:0007669"/>
    <property type="project" value="UniProtKB-KW"/>
</dbReference>
<comment type="similarity">
    <text evidence="1">Belongs to the transferase hexapeptide repeat family.</text>
</comment>
<reference evidence="5 6" key="1">
    <citation type="submission" date="2018-01" db="EMBL/GenBank/DDBJ databases">
        <title>Successful Treatment of Persistent Burkholderia cepacia Bacteremia with Ceftazidime-Avibactam.</title>
        <authorList>
            <person name="Tamma P."/>
            <person name="Fan Y."/>
            <person name="Bergman Y."/>
            <person name="Sick-Samuels A."/>
            <person name="Hsu A."/>
            <person name="Timp W."/>
            <person name="Simner P."/>
        </authorList>
    </citation>
    <scope>NUCLEOTIDE SEQUENCE [LARGE SCALE GENOMIC DNA]</scope>
    <source>
        <strain evidence="5 6">170816</strain>
    </source>
</reference>
<feature type="active site" description="Proton acceptor" evidence="2">
    <location>
        <position position="142"/>
    </location>
</feature>
<dbReference type="Pfam" id="PF17836">
    <property type="entry name" value="PglD_N"/>
    <property type="match status" value="1"/>
</dbReference>
<dbReference type="InterPro" id="IPR020019">
    <property type="entry name" value="AcTrfase_PglD-like"/>
</dbReference>
<dbReference type="SUPFAM" id="SSF51161">
    <property type="entry name" value="Trimeric LpxA-like enzymes"/>
    <property type="match status" value="1"/>
</dbReference>
<proteinExistence type="inferred from homology"/>
<gene>
    <name evidence="5" type="ORF">C3743_30645</name>
</gene>
<name>A0A2S5DZ47_9BURK</name>
<dbReference type="EMBL" id="PQVP01000002">
    <property type="protein sequence ID" value="POZ84346.1"/>
    <property type="molecule type" value="Genomic_DNA"/>
</dbReference>
<evidence type="ECO:0000256" key="1">
    <source>
        <dbReference type="ARBA" id="ARBA00007274"/>
    </source>
</evidence>
<evidence type="ECO:0000256" key="3">
    <source>
        <dbReference type="PIRSR" id="PIRSR620019-2"/>
    </source>
</evidence>
<dbReference type="InterPro" id="IPR050179">
    <property type="entry name" value="Trans_hexapeptide_repeat"/>
</dbReference>
<protein>
    <submittedName>
        <fullName evidence="5">Acetyltransferase</fullName>
    </submittedName>
</protein>
<evidence type="ECO:0000259" key="4">
    <source>
        <dbReference type="Pfam" id="PF17836"/>
    </source>
</evidence>
<evidence type="ECO:0000256" key="2">
    <source>
        <dbReference type="PIRSR" id="PIRSR620019-1"/>
    </source>
</evidence>
<dbReference type="PANTHER" id="PTHR43300">
    <property type="entry name" value="ACETYLTRANSFERASE"/>
    <property type="match status" value="1"/>
</dbReference>